<name>A0A8A0RQ43_9FIRM</name>
<dbReference type="InterPro" id="IPR050900">
    <property type="entry name" value="Transposase_IS3/IS150/IS904"/>
</dbReference>
<dbReference type="Pfam" id="PF13683">
    <property type="entry name" value="rve_3"/>
    <property type="match status" value="1"/>
</dbReference>
<dbReference type="Proteomes" id="UP000662904">
    <property type="component" value="Chromosome"/>
</dbReference>
<evidence type="ECO:0000259" key="2">
    <source>
        <dbReference type="PROSITE" id="PS50994"/>
    </source>
</evidence>
<feature type="domain" description="Integrase catalytic" evidence="2">
    <location>
        <begin position="138"/>
        <end position="305"/>
    </location>
</feature>
<dbReference type="EMBL" id="CP059066">
    <property type="protein sequence ID" value="QSQ09678.1"/>
    <property type="molecule type" value="Genomic_DNA"/>
</dbReference>
<dbReference type="GO" id="GO:0003676">
    <property type="term" value="F:nucleic acid binding"/>
    <property type="evidence" value="ECO:0007669"/>
    <property type="project" value="InterPro"/>
</dbReference>
<accession>A0A8A0RQ43</accession>
<dbReference type="GO" id="GO:0015074">
    <property type="term" value="P:DNA integration"/>
    <property type="evidence" value="ECO:0007669"/>
    <property type="project" value="InterPro"/>
</dbReference>
<evidence type="ECO:0000256" key="1">
    <source>
        <dbReference type="ARBA" id="ARBA00002286"/>
    </source>
</evidence>
<evidence type="ECO:0000313" key="4">
    <source>
        <dbReference type="Proteomes" id="UP000662904"/>
    </source>
</evidence>
<dbReference type="NCBIfam" id="NF033516">
    <property type="entry name" value="transpos_IS3"/>
    <property type="match status" value="1"/>
</dbReference>
<dbReference type="SUPFAM" id="SSF53098">
    <property type="entry name" value="Ribonuclease H-like"/>
    <property type="match status" value="1"/>
</dbReference>
<protein>
    <recommendedName>
        <fullName evidence="2">Integrase catalytic domain-containing protein</fullName>
    </recommendedName>
</protein>
<dbReference type="Gene3D" id="3.30.420.10">
    <property type="entry name" value="Ribonuclease H-like superfamily/Ribonuclease H"/>
    <property type="match status" value="1"/>
</dbReference>
<dbReference type="InterPro" id="IPR036397">
    <property type="entry name" value="RNaseH_sf"/>
</dbReference>
<dbReference type="AlphaFoldDB" id="A0A8A0RQ43"/>
<dbReference type="PANTHER" id="PTHR46889">
    <property type="entry name" value="TRANSPOSASE INSF FOR INSERTION SEQUENCE IS3B-RELATED"/>
    <property type="match status" value="1"/>
</dbReference>
<evidence type="ECO:0000313" key="3">
    <source>
        <dbReference type="EMBL" id="QSQ09678.1"/>
    </source>
</evidence>
<gene>
    <name evidence="3" type="ORF">H0A61_02057</name>
</gene>
<dbReference type="PANTHER" id="PTHR46889:SF4">
    <property type="entry name" value="TRANSPOSASE INSO FOR INSERTION SEQUENCE ELEMENT IS911B-RELATED"/>
    <property type="match status" value="1"/>
</dbReference>
<comment type="function">
    <text evidence="1">Involved in the transposition of the insertion sequence.</text>
</comment>
<dbReference type="PROSITE" id="PS50994">
    <property type="entry name" value="INTEGRASE"/>
    <property type="match status" value="1"/>
</dbReference>
<dbReference type="InterPro" id="IPR012337">
    <property type="entry name" value="RNaseH-like_sf"/>
</dbReference>
<dbReference type="InterPro" id="IPR001584">
    <property type="entry name" value="Integrase_cat-core"/>
</dbReference>
<dbReference type="InterPro" id="IPR025948">
    <property type="entry name" value="HTH-like_dom"/>
</dbReference>
<proteinExistence type="predicted"/>
<dbReference type="KEGG" id="kme:H0A61_02057"/>
<organism evidence="3 4">
    <name type="scientific">Koleobacter methoxysyntrophicus</name>
    <dbReference type="NCBI Taxonomy" id="2751313"/>
    <lineage>
        <taxon>Bacteria</taxon>
        <taxon>Bacillati</taxon>
        <taxon>Bacillota</taxon>
        <taxon>Clostridia</taxon>
        <taxon>Koleobacterales</taxon>
        <taxon>Koleobacteraceae</taxon>
        <taxon>Koleobacter</taxon>
    </lineage>
</organism>
<reference evidence="3" key="1">
    <citation type="submission" date="2020-07" db="EMBL/GenBank/DDBJ databases">
        <title>Koleobacter methoxysyntrophicus gen. nov., sp. nov., a novel anaerobic bacterium isolated from deep subsurface oil field and proposal of Koleobacterales ord. nov. in the phylum Firmicutes.</title>
        <authorList>
            <person name="Sakamoto S."/>
            <person name="Tamaki H."/>
        </authorList>
    </citation>
    <scope>NUCLEOTIDE SEQUENCE</scope>
    <source>
        <strain evidence="3">NRmbB1</strain>
    </source>
</reference>
<keyword evidence="4" id="KW-1185">Reference proteome</keyword>
<dbReference type="InterPro" id="IPR048020">
    <property type="entry name" value="Transpos_IS3"/>
</dbReference>
<sequence length="316" mass="36632">MYDRVAIAKRWIEKGYNPNKVLNSVGLAASTYYHNISNNTRKADQKTKNRVGRKIPGYSMTRTGEKVSDEQVKEYLSELIAGDGFPYGYKKLTISLKEDYGLIINHKKVYRLCKELNILRPQRKINPSRPKNLAKREKVTAPNQQWQADIKYGYIAGTDQFFFHLSLIDVFDRTIIDYHVGLSCKAIDACNVLKNAIRKRGLVPGMKMPVVRTDNGPQFTAKIFAETCEKLNIEHERIPVKTPNMNAYIESFHAILEDECYSRNEFRDFAEAYRVIAEYMDYYNTRRIHSSINYMAPEEFYQQIISRQITGQPLVA</sequence>
<dbReference type="Pfam" id="PF13276">
    <property type="entry name" value="HTH_21"/>
    <property type="match status" value="1"/>
</dbReference>